<dbReference type="PROSITE" id="PS50966">
    <property type="entry name" value="ZF_SWIM"/>
    <property type="match status" value="1"/>
</dbReference>
<feature type="compositionally biased region" description="Acidic residues" evidence="5">
    <location>
        <begin position="79"/>
        <end position="94"/>
    </location>
</feature>
<feature type="region of interest" description="Disordered" evidence="5">
    <location>
        <begin position="69"/>
        <end position="104"/>
    </location>
</feature>
<name>A0AAU9T7I2_THLAR</name>
<feature type="region of interest" description="Disordered" evidence="5">
    <location>
        <begin position="1"/>
        <end position="23"/>
    </location>
</feature>
<dbReference type="Pfam" id="PF04434">
    <property type="entry name" value="SWIM"/>
    <property type="match status" value="1"/>
</dbReference>
<proteinExistence type="predicted"/>
<feature type="domain" description="SWIM-type" evidence="6">
    <location>
        <begin position="289"/>
        <end position="322"/>
    </location>
</feature>
<dbReference type="InterPro" id="IPR007527">
    <property type="entry name" value="Znf_SWIM"/>
</dbReference>
<evidence type="ECO:0000313" key="7">
    <source>
        <dbReference type="EMBL" id="CAH2078993.1"/>
    </source>
</evidence>
<reference evidence="7 8" key="1">
    <citation type="submission" date="2022-03" db="EMBL/GenBank/DDBJ databases">
        <authorList>
            <person name="Nunn A."/>
            <person name="Chopra R."/>
            <person name="Nunn A."/>
            <person name="Contreras Garrido A."/>
        </authorList>
    </citation>
    <scope>NUCLEOTIDE SEQUENCE [LARGE SCALE GENOMIC DNA]</scope>
</reference>
<evidence type="ECO:0000259" key="6">
    <source>
        <dbReference type="PROSITE" id="PS50966"/>
    </source>
</evidence>
<dbReference type="PANTHER" id="PTHR31973">
    <property type="entry name" value="POLYPROTEIN, PUTATIVE-RELATED"/>
    <property type="match status" value="1"/>
</dbReference>
<evidence type="ECO:0000313" key="8">
    <source>
        <dbReference type="Proteomes" id="UP000836841"/>
    </source>
</evidence>
<protein>
    <recommendedName>
        <fullName evidence="6">SWIM-type domain-containing protein</fullName>
    </recommendedName>
</protein>
<keyword evidence="8" id="KW-1185">Reference proteome</keyword>
<organism evidence="7 8">
    <name type="scientific">Thlaspi arvense</name>
    <name type="common">Field penny-cress</name>
    <dbReference type="NCBI Taxonomy" id="13288"/>
    <lineage>
        <taxon>Eukaryota</taxon>
        <taxon>Viridiplantae</taxon>
        <taxon>Streptophyta</taxon>
        <taxon>Embryophyta</taxon>
        <taxon>Tracheophyta</taxon>
        <taxon>Spermatophyta</taxon>
        <taxon>Magnoliopsida</taxon>
        <taxon>eudicotyledons</taxon>
        <taxon>Gunneridae</taxon>
        <taxon>Pentapetalae</taxon>
        <taxon>rosids</taxon>
        <taxon>malvids</taxon>
        <taxon>Brassicales</taxon>
        <taxon>Brassicaceae</taxon>
        <taxon>Thlaspideae</taxon>
        <taxon>Thlaspi</taxon>
    </lineage>
</organism>
<sequence length="532" mass="60411">MVDNMKKVSWFPPETPGKKEDIEDDETLRRKVLHYALSSGAMTLYIVREDDLYIGRHFGINVVRLSDEIADSDSSSSDSEGDDVVEEESEEEEQHDSSSETDLAEVGVQVDESKCRNFRLGQEYSSIESFKSAITRYAVRKRRALKYEKSDSKRVVVICSDKACPWRISAFINSSSIRVVVRAFNDEHDCTWQGKAAYNDLKIYVYCPWSIEFSKCDAVENNLGELFKAAIRIARTKPVVEMLEDIRQCKRLEAEKAKGDYTPRAKALLEQQIHKIKDCIPLSCGMGEFVVMMRGDISCGCRMYKVSGIPCYHIISALCMGRQADQDPKTLLSHWFTVQKLRSCYAYPLKAVGGMNMWDKSDVRINPPPYKKPPRRPPGKKRKREVGEARPGMLPKRGIKIHCDLCRQDGHNMLYCESLPVEGPPKNPCGRPRIRPITSSQMPVISASSSQAPVNHLKHRRFLLKLLHTANHLKIFQAFQLLSQKSVGENLAKASLMVFQPLNPTQLLDKNLFMTPGHYIFQGKELVSLQAL</sequence>
<evidence type="ECO:0000256" key="2">
    <source>
        <dbReference type="ARBA" id="ARBA00022771"/>
    </source>
</evidence>
<gene>
    <name evidence="7" type="ORF">TAV2_LOCUS23477</name>
</gene>
<dbReference type="Pfam" id="PF03108">
    <property type="entry name" value="DBD_Tnp_Mut"/>
    <property type="match status" value="1"/>
</dbReference>
<keyword evidence="1" id="KW-0479">Metal-binding</keyword>
<dbReference type="AlphaFoldDB" id="A0AAU9T7I2"/>
<dbReference type="PANTHER" id="PTHR31973:SF187">
    <property type="entry name" value="MUTATOR TRANSPOSASE MUDRA PROTEIN"/>
    <property type="match status" value="1"/>
</dbReference>
<evidence type="ECO:0000256" key="3">
    <source>
        <dbReference type="ARBA" id="ARBA00022833"/>
    </source>
</evidence>
<dbReference type="EMBL" id="OU466863">
    <property type="protein sequence ID" value="CAH2078993.1"/>
    <property type="molecule type" value="Genomic_DNA"/>
</dbReference>
<dbReference type="InterPro" id="IPR006564">
    <property type="entry name" value="Znf_PMZ"/>
</dbReference>
<dbReference type="SMART" id="SM00575">
    <property type="entry name" value="ZnF_PMZ"/>
    <property type="match status" value="1"/>
</dbReference>
<feature type="region of interest" description="Disordered" evidence="5">
    <location>
        <begin position="363"/>
        <end position="391"/>
    </location>
</feature>
<dbReference type="Proteomes" id="UP000836841">
    <property type="component" value="Chromosome 7"/>
</dbReference>
<evidence type="ECO:0000256" key="5">
    <source>
        <dbReference type="SAM" id="MobiDB-lite"/>
    </source>
</evidence>
<evidence type="ECO:0000256" key="1">
    <source>
        <dbReference type="ARBA" id="ARBA00022723"/>
    </source>
</evidence>
<dbReference type="InterPro" id="IPR004332">
    <property type="entry name" value="Transposase_MuDR"/>
</dbReference>
<keyword evidence="3" id="KW-0862">Zinc</keyword>
<evidence type="ECO:0000256" key="4">
    <source>
        <dbReference type="PROSITE-ProRule" id="PRU00325"/>
    </source>
</evidence>
<keyword evidence="2 4" id="KW-0863">Zinc-finger</keyword>
<dbReference type="GO" id="GO:0008270">
    <property type="term" value="F:zinc ion binding"/>
    <property type="evidence" value="ECO:0007669"/>
    <property type="project" value="UniProtKB-KW"/>
</dbReference>
<feature type="compositionally biased region" description="Basic residues" evidence="5">
    <location>
        <begin position="372"/>
        <end position="384"/>
    </location>
</feature>
<accession>A0AAU9T7I2</accession>